<evidence type="ECO:0000313" key="8">
    <source>
        <dbReference type="Proteomes" id="UP000711995"/>
    </source>
</evidence>
<dbReference type="InterPro" id="IPR009000">
    <property type="entry name" value="Transl_B-barrel_sf"/>
</dbReference>
<comment type="caution">
    <text evidence="7">The sequence shown here is derived from an EMBL/GenBank/DDBJ whole genome shotgun (WGS) entry which is preliminary data.</text>
</comment>
<reference evidence="7 8" key="1">
    <citation type="submission" date="2020-03" db="EMBL/GenBank/DDBJ databases">
        <title>Spirochaetal bacteria isolated from arthropods constitute a novel genus Entomospira genus novum within the order Spirochaetales.</title>
        <authorList>
            <person name="Grana-Miraglia L."/>
            <person name="Sikutova S."/>
            <person name="Fingerle V."/>
            <person name="Sing A."/>
            <person name="Castillo-Ramirez S."/>
            <person name="Margos G."/>
            <person name="Rudolf I."/>
        </authorList>
    </citation>
    <scope>NUCLEOTIDE SEQUENCE [LARGE SCALE GENOMIC DNA]</scope>
    <source>
        <strain evidence="7 8">BR193</strain>
    </source>
</reference>
<comment type="subunit">
    <text evidence="5">Binds ribosomal protein uS19.</text>
</comment>
<comment type="similarity">
    <text evidence="5">Belongs to the RimM family.</text>
</comment>
<comment type="subcellular location">
    <subcellularLocation>
        <location evidence="5">Cytoplasm</location>
    </subcellularLocation>
</comment>
<accession>A0A968GDM7</accession>
<comment type="domain">
    <text evidence="5">The PRC barrel domain binds ribosomal protein uS19.</text>
</comment>
<evidence type="ECO:0000256" key="3">
    <source>
        <dbReference type="ARBA" id="ARBA00022552"/>
    </source>
</evidence>
<dbReference type="RefSeq" id="WP_167700672.1">
    <property type="nucleotide sequence ID" value="NZ_CP118174.1"/>
</dbReference>
<dbReference type="Proteomes" id="UP000711995">
    <property type="component" value="Unassembled WGS sequence"/>
</dbReference>
<evidence type="ECO:0000256" key="2">
    <source>
        <dbReference type="ARBA" id="ARBA00022517"/>
    </source>
</evidence>
<comment type="function">
    <text evidence="5">An accessory protein needed during the final step in the assembly of 30S ribosomal subunit, possibly for assembly of the head region. Essential for efficient processing of 16S rRNA. May be needed both before and after RbfA during the maturation of 16S rRNA. It has affinity for free ribosomal 30S subunits but not for 70S ribosomes.</text>
</comment>
<dbReference type="Gene3D" id="2.40.30.60">
    <property type="entry name" value="RimM"/>
    <property type="match status" value="1"/>
</dbReference>
<dbReference type="HAMAP" id="MF_00014">
    <property type="entry name" value="Ribosome_mat_RimM"/>
    <property type="match status" value="1"/>
</dbReference>
<dbReference type="GO" id="GO:0005840">
    <property type="term" value="C:ribosome"/>
    <property type="evidence" value="ECO:0007669"/>
    <property type="project" value="InterPro"/>
</dbReference>
<keyword evidence="1 5" id="KW-0963">Cytoplasm</keyword>
<keyword evidence="8" id="KW-1185">Reference proteome</keyword>
<keyword evidence="4 5" id="KW-0143">Chaperone</keyword>
<dbReference type="AlphaFoldDB" id="A0A968GDM7"/>
<dbReference type="GO" id="GO:0005737">
    <property type="term" value="C:cytoplasm"/>
    <property type="evidence" value="ECO:0007669"/>
    <property type="project" value="UniProtKB-SubCell"/>
</dbReference>
<dbReference type="SUPFAM" id="SSF50447">
    <property type="entry name" value="Translation proteins"/>
    <property type="match status" value="1"/>
</dbReference>
<dbReference type="InterPro" id="IPR002676">
    <property type="entry name" value="RimM_N"/>
</dbReference>
<evidence type="ECO:0000256" key="1">
    <source>
        <dbReference type="ARBA" id="ARBA00022490"/>
    </source>
</evidence>
<name>A0A968GDM7_9SPIO</name>
<dbReference type="GO" id="GO:0042274">
    <property type="term" value="P:ribosomal small subunit biogenesis"/>
    <property type="evidence" value="ECO:0007669"/>
    <property type="project" value="UniProtKB-UniRule"/>
</dbReference>
<dbReference type="EMBL" id="JAATLJ010000001">
    <property type="protein sequence ID" value="NIZ41094.1"/>
    <property type="molecule type" value="Genomic_DNA"/>
</dbReference>
<dbReference type="InterPro" id="IPR011033">
    <property type="entry name" value="PRC_barrel-like_sf"/>
</dbReference>
<sequence length="171" mass="19600">MISRATHLAVGKIHSSFALKGGVKIKPYSNDISHFKSFKNRSLLLLRHDTQKELLVMHVEFKGDWPILFFQGYTNPEIAQSDLKGGELYVPRELASPLKKDEFYLSDLIGMQVLHDGKLIGICTSYFDVAHTIIEVKQEEKIVYFPFIKEYFNAPDFAHNQVELIKGDLLE</sequence>
<protein>
    <recommendedName>
        <fullName evidence="5">Ribosome maturation factor RimM</fullName>
    </recommendedName>
</protein>
<dbReference type="Pfam" id="PF01782">
    <property type="entry name" value="RimM"/>
    <property type="match status" value="1"/>
</dbReference>
<dbReference type="Gene3D" id="2.30.30.240">
    <property type="entry name" value="PRC-barrel domain"/>
    <property type="match status" value="1"/>
</dbReference>
<organism evidence="7 8">
    <name type="scientific">Entomospira entomophila</name>
    <dbReference type="NCBI Taxonomy" id="2719988"/>
    <lineage>
        <taxon>Bacteria</taxon>
        <taxon>Pseudomonadati</taxon>
        <taxon>Spirochaetota</taxon>
        <taxon>Spirochaetia</taxon>
        <taxon>Spirochaetales</taxon>
        <taxon>Spirochaetaceae</taxon>
        <taxon>Entomospira</taxon>
    </lineage>
</organism>
<evidence type="ECO:0000313" key="7">
    <source>
        <dbReference type="EMBL" id="NIZ41094.1"/>
    </source>
</evidence>
<dbReference type="InterPro" id="IPR011961">
    <property type="entry name" value="RimM"/>
</dbReference>
<dbReference type="SUPFAM" id="SSF50346">
    <property type="entry name" value="PRC-barrel domain"/>
    <property type="match status" value="1"/>
</dbReference>
<dbReference type="PANTHER" id="PTHR33692:SF1">
    <property type="entry name" value="RIBOSOME MATURATION FACTOR RIMM"/>
    <property type="match status" value="1"/>
</dbReference>
<evidence type="ECO:0000256" key="4">
    <source>
        <dbReference type="ARBA" id="ARBA00023186"/>
    </source>
</evidence>
<keyword evidence="2 5" id="KW-0690">Ribosome biogenesis</keyword>
<dbReference type="InterPro" id="IPR036976">
    <property type="entry name" value="RimM_N_sf"/>
</dbReference>
<proteinExistence type="inferred from homology"/>
<evidence type="ECO:0000256" key="5">
    <source>
        <dbReference type="HAMAP-Rule" id="MF_00014"/>
    </source>
</evidence>
<feature type="domain" description="RimM N-terminal" evidence="6">
    <location>
        <begin position="10"/>
        <end position="93"/>
    </location>
</feature>
<evidence type="ECO:0000259" key="6">
    <source>
        <dbReference type="Pfam" id="PF01782"/>
    </source>
</evidence>
<dbReference type="GO" id="GO:0043022">
    <property type="term" value="F:ribosome binding"/>
    <property type="evidence" value="ECO:0007669"/>
    <property type="project" value="InterPro"/>
</dbReference>
<dbReference type="PANTHER" id="PTHR33692">
    <property type="entry name" value="RIBOSOME MATURATION FACTOR RIMM"/>
    <property type="match status" value="1"/>
</dbReference>
<dbReference type="GO" id="GO:0006364">
    <property type="term" value="P:rRNA processing"/>
    <property type="evidence" value="ECO:0007669"/>
    <property type="project" value="UniProtKB-UniRule"/>
</dbReference>
<gene>
    <name evidence="5 7" type="primary">rimM</name>
    <name evidence="7" type="ORF">HCT14_06220</name>
</gene>
<keyword evidence="3 5" id="KW-0698">rRNA processing</keyword>
<dbReference type="NCBIfam" id="TIGR02273">
    <property type="entry name" value="16S_RimM"/>
    <property type="match status" value="1"/>
</dbReference>